<evidence type="ECO:0000256" key="1">
    <source>
        <dbReference type="SAM" id="Coils"/>
    </source>
</evidence>
<dbReference type="AlphaFoldDB" id="A0A438CYV5"/>
<gene>
    <name evidence="3" type="ORF">CK203_105831</name>
</gene>
<dbReference type="EMBL" id="QGNW01001900">
    <property type="protein sequence ID" value="RVW28366.1"/>
    <property type="molecule type" value="Genomic_DNA"/>
</dbReference>
<sequence>MYLPTVKMTSSSRSRSSARGDKGYFEWRSYMERRQRENERQMQILLQETRRLREENNVLRIQSYSQPQHYQRRQDPCRNQEVPLPREASPTLGAHEAWPNETPVHANHVRRDESSGSTRVSSKRQREKRPQISDATRARLGPQTFCKNRPHTTISLEAHSEPSSSPTLQGHAARPPSPPVTRVGKDPSHTAPPRSSNRGQGERRPPLIRTPLTKSYKKLLPIISDLPGFRWPVPMKLNPSERDRNKRCDYHKDHGHNIETCRSLHYMVEDILKAGHLKHSVVRQGTRAQPCRHPSSNPMDVTLGHFGTRAKNWVALTPEPKILRFNPE</sequence>
<dbReference type="Proteomes" id="UP000288805">
    <property type="component" value="Unassembled WGS sequence"/>
</dbReference>
<evidence type="ECO:0000313" key="3">
    <source>
        <dbReference type="EMBL" id="RVW28366.1"/>
    </source>
</evidence>
<feature type="region of interest" description="Disordered" evidence="2">
    <location>
        <begin position="1"/>
        <end position="22"/>
    </location>
</feature>
<accession>A0A438CYV5</accession>
<feature type="region of interest" description="Disordered" evidence="2">
    <location>
        <begin position="63"/>
        <end position="213"/>
    </location>
</feature>
<reference evidence="3 4" key="1">
    <citation type="journal article" date="2018" name="PLoS Genet.">
        <title>Population sequencing reveals clonal diversity and ancestral inbreeding in the grapevine cultivar Chardonnay.</title>
        <authorList>
            <person name="Roach M.J."/>
            <person name="Johnson D.L."/>
            <person name="Bohlmann J."/>
            <person name="van Vuuren H.J."/>
            <person name="Jones S.J."/>
            <person name="Pretorius I.S."/>
            <person name="Schmidt S.A."/>
            <person name="Borneman A.R."/>
        </authorList>
    </citation>
    <scope>NUCLEOTIDE SEQUENCE [LARGE SCALE GENOMIC DNA]</scope>
    <source>
        <strain evidence="4">cv. Chardonnay</strain>
        <tissue evidence="3">Leaf</tissue>
    </source>
</reference>
<organism evidence="3 4">
    <name type="scientific">Vitis vinifera</name>
    <name type="common">Grape</name>
    <dbReference type="NCBI Taxonomy" id="29760"/>
    <lineage>
        <taxon>Eukaryota</taxon>
        <taxon>Viridiplantae</taxon>
        <taxon>Streptophyta</taxon>
        <taxon>Embryophyta</taxon>
        <taxon>Tracheophyta</taxon>
        <taxon>Spermatophyta</taxon>
        <taxon>Magnoliopsida</taxon>
        <taxon>eudicotyledons</taxon>
        <taxon>Gunneridae</taxon>
        <taxon>Pentapetalae</taxon>
        <taxon>rosids</taxon>
        <taxon>Vitales</taxon>
        <taxon>Vitaceae</taxon>
        <taxon>Viteae</taxon>
        <taxon>Vitis</taxon>
    </lineage>
</organism>
<proteinExistence type="predicted"/>
<name>A0A438CYV5_VITVI</name>
<feature type="coiled-coil region" evidence="1">
    <location>
        <begin position="35"/>
        <end position="62"/>
    </location>
</feature>
<keyword evidence="1" id="KW-0175">Coiled coil</keyword>
<comment type="caution">
    <text evidence="3">The sequence shown here is derived from an EMBL/GenBank/DDBJ whole genome shotgun (WGS) entry which is preliminary data.</text>
</comment>
<feature type="compositionally biased region" description="Polar residues" evidence="2">
    <location>
        <begin position="151"/>
        <end position="168"/>
    </location>
</feature>
<evidence type="ECO:0000256" key="2">
    <source>
        <dbReference type="SAM" id="MobiDB-lite"/>
    </source>
</evidence>
<evidence type="ECO:0000313" key="4">
    <source>
        <dbReference type="Proteomes" id="UP000288805"/>
    </source>
</evidence>
<protein>
    <submittedName>
        <fullName evidence="3">Uncharacterized protein</fullName>
    </submittedName>
</protein>